<evidence type="ECO:0000259" key="8">
    <source>
        <dbReference type="Pfam" id="PF00892"/>
    </source>
</evidence>
<name>A0A4Y6UWD3_SACBS</name>
<keyword evidence="4 7" id="KW-0812">Transmembrane</keyword>
<dbReference type="SUPFAM" id="SSF103481">
    <property type="entry name" value="Multidrug resistance efflux transporter EmrE"/>
    <property type="match status" value="2"/>
</dbReference>
<evidence type="ECO:0000256" key="6">
    <source>
        <dbReference type="ARBA" id="ARBA00023136"/>
    </source>
</evidence>
<accession>A0A4Y6UWD3</accession>
<feature type="domain" description="EamA" evidence="8">
    <location>
        <begin position="12"/>
        <end position="140"/>
    </location>
</feature>
<gene>
    <name evidence="9" type="ORF">FFV09_07325</name>
</gene>
<feature type="transmembrane region" description="Helical" evidence="7">
    <location>
        <begin position="244"/>
        <end position="263"/>
    </location>
</feature>
<evidence type="ECO:0000256" key="3">
    <source>
        <dbReference type="ARBA" id="ARBA00022475"/>
    </source>
</evidence>
<organism evidence="9 10">
    <name type="scientific">Saccharibacillus brassicae</name>
    <dbReference type="NCBI Taxonomy" id="2583377"/>
    <lineage>
        <taxon>Bacteria</taxon>
        <taxon>Bacillati</taxon>
        <taxon>Bacillota</taxon>
        <taxon>Bacilli</taxon>
        <taxon>Bacillales</taxon>
        <taxon>Paenibacillaceae</taxon>
        <taxon>Saccharibacillus</taxon>
    </lineage>
</organism>
<evidence type="ECO:0000256" key="5">
    <source>
        <dbReference type="ARBA" id="ARBA00022989"/>
    </source>
</evidence>
<keyword evidence="10" id="KW-1185">Reference proteome</keyword>
<dbReference type="AlphaFoldDB" id="A0A4Y6UWD3"/>
<evidence type="ECO:0000313" key="9">
    <source>
        <dbReference type="EMBL" id="QDH20681.1"/>
    </source>
</evidence>
<dbReference type="Pfam" id="PF00892">
    <property type="entry name" value="EamA"/>
    <property type="match status" value="2"/>
</dbReference>
<proteinExistence type="inferred from homology"/>
<dbReference type="InterPro" id="IPR037185">
    <property type="entry name" value="EmrE-like"/>
</dbReference>
<feature type="transmembrane region" description="Helical" evidence="7">
    <location>
        <begin position="98"/>
        <end position="117"/>
    </location>
</feature>
<dbReference type="InterPro" id="IPR000620">
    <property type="entry name" value="EamA_dom"/>
</dbReference>
<dbReference type="OrthoDB" id="510638at2"/>
<feature type="transmembrane region" description="Helical" evidence="7">
    <location>
        <begin position="12"/>
        <end position="31"/>
    </location>
</feature>
<dbReference type="RefSeq" id="WP_141447243.1">
    <property type="nucleotide sequence ID" value="NZ_CP041217.1"/>
</dbReference>
<dbReference type="PANTHER" id="PTHR32322">
    <property type="entry name" value="INNER MEMBRANE TRANSPORTER"/>
    <property type="match status" value="1"/>
</dbReference>
<evidence type="ECO:0000256" key="1">
    <source>
        <dbReference type="ARBA" id="ARBA00004651"/>
    </source>
</evidence>
<feature type="transmembrane region" description="Helical" evidence="7">
    <location>
        <begin position="124"/>
        <end position="142"/>
    </location>
</feature>
<feature type="transmembrane region" description="Helical" evidence="7">
    <location>
        <begin position="148"/>
        <end position="168"/>
    </location>
</feature>
<comment type="similarity">
    <text evidence="2">Belongs to the EamA transporter family.</text>
</comment>
<dbReference type="GO" id="GO:0005886">
    <property type="term" value="C:plasma membrane"/>
    <property type="evidence" value="ECO:0007669"/>
    <property type="project" value="UniProtKB-SubCell"/>
</dbReference>
<comment type="subcellular location">
    <subcellularLocation>
        <location evidence="1">Cell membrane</location>
        <topology evidence="1">Multi-pass membrane protein</topology>
    </subcellularLocation>
</comment>
<feature type="domain" description="EamA" evidence="8">
    <location>
        <begin position="151"/>
        <end position="286"/>
    </location>
</feature>
<evidence type="ECO:0000256" key="2">
    <source>
        <dbReference type="ARBA" id="ARBA00007362"/>
    </source>
</evidence>
<evidence type="ECO:0000256" key="4">
    <source>
        <dbReference type="ARBA" id="ARBA00022692"/>
    </source>
</evidence>
<dbReference type="EMBL" id="CP041217">
    <property type="protein sequence ID" value="QDH20681.1"/>
    <property type="molecule type" value="Genomic_DNA"/>
</dbReference>
<feature type="transmembrane region" description="Helical" evidence="7">
    <location>
        <begin position="180"/>
        <end position="200"/>
    </location>
</feature>
<evidence type="ECO:0000313" key="10">
    <source>
        <dbReference type="Proteomes" id="UP000316968"/>
    </source>
</evidence>
<feature type="transmembrane region" description="Helical" evidence="7">
    <location>
        <begin position="269"/>
        <end position="286"/>
    </location>
</feature>
<keyword evidence="3" id="KW-1003">Cell membrane</keyword>
<protein>
    <submittedName>
        <fullName evidence="9">DMT family transporter</fullName>
    </submittedName>
</protein>
<dbReference type="PANTHER" id="PTHR32322:SF18">
    <property type="entry name" value="S-ADENOSYLMETHIONINE_S-ADENOSYLHOMOCYSTEINE TRANSPORTER"/>
    <property type="match status" value="1"/>
</dbReference>
<feature type="transmembrane region" description="Helical" evidence="7">
    <location>
        <begin position="37"/>
        <end position="57"/>
    </location>
</feature>
<dbReference type="KEGG" id="saca:FFV09_07325"/>
<keyword evidence="6 7" id="KW-0472">Membrane</keyword>
<keyword evidence="5 7" id="KW-1133">Transmembrane helix</keyword>
<reference evidence="9 10" key="1">
    <citation type="submission" date="2019-06" db="EMBL/GenBank/DDBJ databases">
        <title>Saccharibacillus brassicae sp. nov., an endophytic bacterium isolated from Chinese cabbage seeds (Brassica pekinensis).</title>
        <authorList>
            <person name="Jiang L."/>
            <person name="Lee J."/>
            <person name="Kim S.W."/>
        </authorList>
    </citation>
    <scope>NUCLEOTIDE SEQUENCE [LARGE SCALE GENOMIC DNA]</scope>
    <source>
        <strain evidence="10">KCTC 43072 / ATSA2</strain>
    </source>
</reference>
<feature type="transmembrane region" description="Helical" evidence="7">
    <location>
        <begin position="69"/>
        <end position="92"/>
    </location>
</feature>
<sequence length="298" mass="32330">MKTLTGPQRLGMIAALVLIWGVSWSIYKVALDYTPPLLFAGLRTLIGGLLLMLFLLPKRSRIRWKENRKVYLVSALLNVVLFYGLQTIGLLYMPSGLFTVLVYLQPVLVGLLAWVWLNERMNPLKAVGLLLGFLGVISVSLGGFSGHVAVIGVVLAIATAISWAFGTVFIKKAGTSVDSLWLVAFQCTLGGIVLTLSGSLTESWSDIVWNGAYWTGLLFGVFFGIALSWILYITLTQAGEASQVASYTFLVPLLSVLIGTLALHEPFSRFLLLGLVLIGTGIYLVNRKVKPKPAVLAG</sequence>
<evidence type="ECO:0000256" key="7">
    <source>
        <dbReference type="SAM" id="Phobius"/>
    </source>
</evidence>
<dbReference type="Proteomes" id="UP000316968">
    <property type="component" value="Chromosome"/>
</dbReference>
<feature type="transmembrane region" description="Helical" evidence="7">
    <location>
        <begin position="212"/>
        <end position="232"/>
    </location>
</feature>
<dbReference type="InterPro" id="IPR050638">
    <property type="entry name" value="AA-Vitamin_Transporters"/>
</dbReference>